<sequence length="452" mass="51515">MAESDKINPRLPQEIVDHIVECLNNDKESLRTCSLAATTFLNTCRKFLFRDILIPSPEKLARFLAFLQSPSGILVHVQMLSIRGRPEMANLEKFPSNRSTLRNVLGAFAIATHFSPRTLGTVLSQLPALRGLDMSFLHFENDPTDVVGGSLTYQKFSVNRLRFIHCNFEDETVLPNIVDLFSRIDELNCSDAADQPKLASLGFRDLSTPTDVLWAPPSRIPRLCLTFRHYFTLGSFETLLKSLTYLAATEPIHDLRIYSWRQHSYQVTRDFLRTVGPQLMHFSLDLELFFDMLELTLNANPTPRLQVEAITFESLQSLTLRIYMGDSAEDERYNPFHIWKSLVELLAYLLTTPCSKTLRVIRIAWRISHSPVLSRAEALREADWHEFSHVVENFPVIERVEFVWTGSGPGGTPGEAPRRTRVPEDRLQAICDLVTKRLPGLHSRGPLSFSFS</sequence>
<evidence type="ECO:0000313" key="1">
    <source>
        <dbReference type="EMBL" id="KAJ3488065.1"/>
    </source>
</evidence>
<name>A0AAD5YLA9_9APHY</name>
<keyword evidence="2" id="KW-1185">Reference proteome</keyword>
<accession>A0AAD5YLA9</accession>
<organism evidence="1 2">
    <name type="scientific">Meripilus lineatus</name>
    <dbReference type="NCBI Taxonomy" id="2056292"/>
    <lineage>
        <taxon>Eukaryota</taxon>
        <taxon>Fungi</taxon>
        <taxon>Dikarya</taxon>
        <taxon>Basidiomycota</taxon>
        <taxon>Agaricomycotina</taxon>
        <taxon>Agaricomycetes</taxon>
        <taxon>Polyporales</taxon>
        <taxon>Meripilaceae</taxon>
        <taxon>Meripilus</taxon>
    </lineage>
</organism>
<dbReference type="EMBL" id="JANAWD010000075">
    <property type="protein sequence ID" value="KAJ3488065.1"/>
    <property type="molecule type" value="Genomic_DNA"/>
</dbReference>
<dbReference type="AlphaFoldDB" id="A0AAD5YLA9"/>
<gene>
    <name evidence="1" type="ORF">NLI96_g3104</name>
</gene>
<protein>
    <recommendedName>
        <fullName evidence="3">F-box domain-containing protein</fullName>
    </recommendedName>
</protein>
<reference evidence="1" key="1">
    <citation type="submission" date="2022-07" db="EMBL/GenBank/DDBJ databases">
        <title>Genome Sequence of Physisporinus lineatus.</title>
        <authorList>
            <person name="Buettner E."/>
        </authorList>
    </citation>
    <scope>NUCLEOTIDE SEQUENCE</scope>
    <source>
        <strain evidence="1">VT162</strain>
    </source>
</reference>
<dbReference type="Proteomes" id="UP001212997">
    <property type="component" value="Unassembled WGS sequence"/>
</dbReference>
<comment type="caution">
    <text evidence="1">The sequence shown here is derived from an EMBL/GenBank/DDBJ whole genome shotgun (WGS) entry which is preliminary data.</text>
</comment>
<evidence type="ECO:0000313" key="2">
    <source>
        <dbReference type="Proteomes" id="UP001212997"/>
    </source>
</evidence>
<evidence type="ECO:0008006" key="3">
    <source>
        <dbReference type="Google" id="ProtNLM"/>
    </source>
</evidence>
<proteinExistence type="predicted"/>